<keyword evidence="1" id="KW-0812">Transmembrane</keyword>
<gene>
    <name evidence="2" type="ORF">SDC9_102638</name>
</gene>
<evidence type="ECO:0008006" key="3">
    <source>
        <dbReference type="Google" id="ProtNLM"/>
    </source>
</evidence>
<evidence type="ECO:0000313" key="2">
    <source>
        <dbReference type="EMBL" id="MPM55841.1"/>
    </source>
</evidence>
<feature type="transmembrane region" description="Helical" evidence="1">
    <location>
        <begin position="63"/>
        <end position="84"/>
    </location>
</feature>
<feature type="transmembrane region" description="Helical" evidence="1">
    <location>
        <begin position="214"/>
        <end position="233"/>
    </location>
</feature>
<evidence type="ECO:0000256" key="1">
    <source>
        <dbReference type="SAM" id="Phobius"/>
    </source>
</evidence>
<dbReference type="AlphaFoldDB" id="A0A645AU71"/>
<feature type="transmembrane region" description="Helical" evidence="1">
    <location>
        <begin position="129"/>
        <end position="151"/>
    </location>
</feature>
<feature type="transmembrane region" description="Helical" evidence="1">
    <location>
        <begin position="16"/>
        <end position="43"/>
    </location>
</feature>
<feature type="transmembrane region" description="Helical" evidence="1">
    <location>
        <begin position="158"/>
        <end position="178"/>
    </location>
</feature>
<organism evidence="2">
    <name type="scientific">bioreactor metagenome</name>
    <dbReference type="NCBI Taxonomy" id="1076179"/>
    <lineage>
        <taxon>unclassified sequences</taxon>
        <taxon>metagenomes</taxon>
        <taxon>ecological metagenomes</taxon>
    </lineage>
</organism>
<keyword evidence="1" id="KW-1133">Transmembrane helix</keyword>
<keyword evidence="1" id="KW-0472">Membrane</keyword>
<name>A0A645AU71_9ZZZZ</name>
<dbReference type="EMBL" id="VSSQ01015464">
    <property type="protein sequence ID" value="MPM55841.1"/>
    <property type="molecule type" value="Genomic_DNA"/>
</dbReference>
<sequence length="235" mass="28280">MTFLFAGLYFFDQKKYLWAALFGLLASATRIVGVFIFPMYLILLFSDLHSNLKSFLQRNIWKILLLSLSLFGLFAYMIYLYLLFKDPLYFYHVQGQFGAGRQTELVLLPQVIWRYLKIFSTVDHWTWSYYSYLQEFLLSIWALLLLFWLTWRSWQRKISFQAGYLFFAWAVYLLPTFTGNFSSMPRYLLACFPLFLGMAISWKKKNIWLYRIYFFTQIILSIINVLLFIQGYWVA</sequence>
<comment type="caution">
    <text evidence="2">The sequence shown here is derived from an EMBL/GenBank/DDBJ whole genome shotgun (WGS) entry which is preliminary data.</text>
</comment>
<reference evidence="2" key="1">
    <citation type="submission" date="2019-08" db="EMBL/GenBank/DDBJ databases">
        <authorList>
            <person name="Kucharzyk K."/>
            <person name="Murdoch R.W."/>
            <person name="Higgins S."/>
            <person name="Loffler F."/>
        </authorList>
    </citation>
    <scope>NUCLEOTIDE SEQUENCE</scope>
</reference>
<protein>
    <recommendedName>
        <fullName evidence="3">Glycosyltransferase RgtA/B/C/D-like domain-containing protein</fullName>
    </recommendedName>
</protein>
<proteinExistence type="predicted"/>
<feature type="transmembrane region" description="Helical" evidence="1">
    <location>
        <begin position="184"/>
        <end position="202"/>
    </location>
</feature>
<accession>A0A645AU71</accession>